<evidence type="ECO:0000313" key="1">
    <source>
        <dbReference type="EMBL" id="MBC5996084.1"/>
    </source>
</evidence>
<comment type="caution">
    <text evidence="1">The sequence shown here is derived from an EMBL/GenBank/DDBJ whole genome shotgun (WGS) entry which is preliminary data.</text>
</comment>
<sequence>MICSMCIPKFNSYNYEINSFAKQMCSDIRYVRSNNMLGNLSSFVLMTKENGRNGYVLVDKGIQVKNVYLPNNVDITYPNKKIYFRNDGTPNPTGSTIKIFNNKISKEITIVPVSGRVLFKEDQYEK</sequence>
<dbReference type="RefSeq" id="WP_187127849.1">
    <property type="nucleotide sequence ID" value="NZ_JACRWE010000002.1"/>
</dbReference>
<dbReference type="Proteomes" id="UP000609849">
    <property type="component" value="Unassembled WGS sequence"/>
</dbReference>
<dbReference type="EMBL" id="JACRWE010000002">
    <property type="protein sequence ID" value="MBC5996084.1"/>
    <property type="molecule type" value="Genomic_DNA"/>
</dbReference>
<organism evidence="1 2">
    <name type="scientific">Romboutsia faecis</name>
    <dbReference type="NCBI Taxonomy" id="2764597"/>
    <lineage>
        <taxon>Bacteria</taxon>
        <taxon>Bacillati</taxon>
        <taxon>Bacillota</taxon>
        <taxon>Clostridia</taxon>
        <taxon>Peptostreptococcales</taxon>
        <taxon>Peptostreptococcaceae</taxon>
        <taxon>Romboutsia</taxon>
    </lineage>
</organism>
<keyword evidence="2" id="KW-1185">Reference proteome</keyword>
<accession>A0ABR7JMD2</accession>
<protein>
    <submittedName>
        <fullName evidence="1">Uncharacterized protein</fullName>
    </submittedName>
</protein>
<proteinExistence type="predicted"/>
<reference evidence="1 2" key="1">
    <citation type="submission" date="2020-08" db="EMBL/GenBank/DDBJ databases">
        <authorList>
            <person name="Liu C."/>
            <person name="Sun Q."/>
        </authorList>
    </citation>
    <scope>NUCLEOTIDE SEQUENCE [LARGE SCALE GENOMIC DNA]</scope>
    <source>
        <strain evidence="1 2">NSJ-18</strain>
    </source>
</reference>
<name>A0ABR7JMD2_9FIRM</name>
<gene>
    <name evidence="1" type="ORF">H8923_04865</name>
</gene>
<evidence type="ECO:0000313" key="2">
    <source>
        <dbReference type="Proteomes" id="UP000609849"/>
    </source>
</evidence>